<feature type="domain" description="PatA-like N-terminal" evidence="1">
    <location>
        <begin position="6"/>
        <end position="97"/>
    </location>
</feature>
<dbReference type="Pfam" id="PF14332">
    <property type="entry name" value="DUF4388"/>
    <property type="match status" value="1"/>
</dbReference>
<dbReference type="PANTHER" id="PTHR36304:SF4">
    <property type="entry name" value="DUF4388 DOMAIN-CONTAINING PROTEIN"/>
    <property type="match status" value="1"/>
</dbReference>
<gene>
    <name evidence="2" type="ORF">ENV67_06610</name>
</gene>
<name>A0A7C4UD92_UNCW3</name>
<proteinExistence type="predicted"/>
<accession>A0A7C4UD92</accession>
<evidence type="ECO:0000259" key="1">
    <source>
        <dbReference type="Pfam" id="PF14332"/>
    </source>
</evidence>
<dbReference type="InterPro" id="IPR025497">
    <property type="entry name" value="PatA-like_N"/>
</dbReference>
<protein>
    <submittedName>
        <fullName evidence="2">DUF4388 domain-containing protein</fullName>
    </submittedName>
</protein>
<dbReference type="SUPFAM" id="SSF46785">
    <property type="entry name" value="Winged helix' DNA-binding domain"/>
    <property type="match status" value="1"/>
</dbReference>
<sequence>MAEALTGDLKYFKIDEVLYLLTRFKKSGKLMISNSAIYLQDGNIVHAIDNDINGPEALYNIALKERGTFKFIIDEKPELITINIQLSELFEEIERRKMEIMEVQKTLPPIETIPLKSSKTEGKEKIEMSKIHWKIFIAVDGKKNLGEIIETSGLEKGTAMRALKYLFDEGLIFDPKARERILKTWTAKINKFFETFSGEKIWKEIIDERLKDENLEGFLKIQDNQIIILKQDIPVGTNKLEKWFEDTLLSLKKKAEEVLGKLIVNKKWKIIDDTK</sequence>
<organism evidence="2">
    <name type="scientific">candidate division WOR-3 bacterium</name>
    <dbReference type="NCBI Taxonomy" id="2052148"/>
    <lineage>
        <taxon>Bacteria</taxon>
        <taxon>Bacteria division WOR-3</taxon>
    </lineage>
</organism>
<reference evidence="2" key="1">
    <citation type="journal article" date="2020" name="mSystems">
        <title>Genome- and Community-Level Interaction Insights into Carbon Utilization and Element Cycling Functions of Hydrothermarchaeota in Hydrothermal Sediment.</title>
        <authorList>
            <person name="Zhou Z."/>
            <person name="Liu Y."/>
            <person name="Xu W."/>
            <person name="Pan J."/>
            <person name="Luo Z.H."/>
            <person name="Li M."/>
        </authorList>
    </citation>
    <scope>NUCLEOTIDE SEQUENCE [LARGE SCALE GENOMIC DNA]</scope>
    <source>
        <strain evidence="2">SpSt-780</strain>
    </source>
</reference>
<dbReference type="PANTHER" id="PTHR36304">
    <property type="entry name" value="DOMAIN GTPASE-ACTIVATING PROTEIN, PUTATIVE-RELATED-RELATED"/>
    <property type="match status" value="1"/>
</dbReference>
<dbReference type="InterPro" id="IPR036390">
    <property type="entry name" value="WH_DNA-bd_sf"/>
</dbReference>
<dbReference type="EMBL" id="DTHG01000083">
    <property type="protein sequence ID" value="HGW92192.1"/>
    <property type="molecule type" value="Genomic_DNA"/>
</dbReference>
<comment type="caution">
    <text evidence="2">The sequence shown here is derived from an EMBL/GenBank/DDBJ whole genome shotgun (WGS) entry which is preliminary data.</text>
</comment>
<dbReference type="AlphaFoldDB" id="A0A7C4UD92"/>
<evidence type="ECO:0000313" key="2">
    <source>
        <dbReference type="EMBL" id="HGW92192.1"/>
    </source>
</evidence>